<name>A0A174EQR1_9FIRM</name>
<evidence type="ECO:0000313" key="2">
    <source>
        <dbReference type="Proteomes" id="UP000095679"/>
    </source>
</evidence>
<dbReference type="RefSeq" id="WP_055298797.1">
    <property type="nucleotide sequence ID" value="NZ_BLYK01000030.1"/>
</dbReference>
<organism evidence="1 2">
    <name type="scientific">Anaerobutyricum hallii</name>
    <dbReference type="NCBI Taxonomy" id="39488"/>
    <lineage>
        <taxon>Bacteria</taxon>
        <taxon>Bacillati</taxon>
        <taxon>Bacillota</taxon>
        <taxon>Clostridia</taxon>
        <taxon>Lachnospirales</taxon>
        <taxon>Lachnospiraceae</taxon>
        <taxon>Anaerobutyricum</taxon>
    </lineage>
</organism>
<protein>
    <submittedName>
        <fullName evidence="1">Uncharacterized protein</fullName>
    </submittedName>
</protein>
<accession>A0A174EQR1</accession>
<dbReference type="AlphaFoldDB" id="A0A174EQR1"/>
<proteinExistence type="predicted"/>
<dbReference type="EMBL" id="CYZL01000013">
    <property type="protein sequence ID" value="CUO40263.1"/>
    <property type="molecule type" value="Genomic_DNA"/>
</dbReference>
<sequence length="308" mass="34948">MEMYDFTYALPNDFDNRVYQLLQQLYKSHELANAFANCRYEYEDLGLAYYAGLKGDNWNKNAIDMTIEGSKSAILVLKSNKSIVENAMSKALKSTETGLLLRDTVYLVSDDFSAFPETNEERLNADIKSSELVLADLIKVGERLCSNATYDINSSENSINDFFRDTLSLMGYNEVKDQTRHGISSGGKEAGEVDILITKDGKEVAIFEGLKLSNVNTAYIDSHIEKAITNYNALGTATFIVSYVSTLNFENFWNKFLEFLETHKFSLDVKRKMQNLSYPNASTRVAKTVLSRDGYDFPTYFITFKLLR</sequence>
<reference evidence="1 2" key="1">
    <citation type="submission" date="2015-09" db="EMBL/GenBank/DDBJ databases">
        <authorList>
            <consortium name="Pathogen Informatics"/>
        </authorList>
    </citation>
    <scope>NUCLEOTIDE SEQUENCE [LARGE SCALE GENOMIC DNA]</scope>
    <source>
        <strain evidence="1 2">2789STDY5834835</strain>
    </source>
</reference>
<evidence type="ECO:0000313" key="1">
    <source>
        <dbReference type="EMBL" id="CUO40263.1"/>
    </source>
</evidence>
<gene>
    <name evidence="1" type="ORF">ERS852450_01740</name>
</gene>
<dbReference type="Proteomes" id="UP000095679">
    <property type="component" value="Unassembled WGS sequence"/>
</dbReference>